<evidence type="ECO:0000313" key="4">
    <source>
        <dbReference type="Proteomes" id="UP000255316"/>
    </source>
</evidence>
<name>A0A378IJB2_9GAMM</name>
<sequence>MNIVEMMLEIFFITDKMFPKSALPYAHNLNKVLEILEGYYIRGYGDSQKPDATVDIKGECNNRSISTNSNKKFIIAQVLTRTAESLPKCGQYCRYRHELTTY</sequence>
<accession>A0A378IJB2</accession>
<evidence type="ECO:0000313" key="3">
    <source>
        <dbReference type="Proteomes" id="UP000054854"/>
    </source>
</evidence>
<evidence type="ECO:0000313" key="2">
    <source>
        <dbReference type="EMBL" id="STX35123.1"/>
    </source>
</evidence>
<evidence type="ECO:0000313" key="1">
    <source>
        <dbReference type="EMBL" id="KTC93917.1"/>
    </source>
</evidence>
<protein>
    <submittedName>
        <fullName evidence="2">Uncharacterized protein</fullName>
    </submittedName>
</protein>
<proteinExistence type="predicted"/>
<organism evidence="2 4">
    <name type="scientific">Legionella cincinnatiensis</name>
    <dbReference type="NCBI Taxonomy" id="28085"/>
    <lineage>
        <taxon>Bacteria</taxon>
        <taxon>Pseudomonadati</taxon>
        <taxon>Pseudomonadota</taxon>
        <taxon>Gammaproteobacteria</taxon>
        <taxon>Legionellales</taxon>
        <taxon>Legionellaceae</taxon>
        <taxon>Legionella</taxon>
    </lineage>
</organism>
<dbReference type="EMBL" id="UGNX01000001">
    <property type="protein sequence ID" value="STX35123.1"/>
    <property type="molecule type" value="Genomic_DNA"/>
</dbReference>
<keyword evidence="3" id="KW-1185">Reference proteome</keyword>
<reference evidence="2 4" key="2">
    <citation type="submission" date="2018-06" db="EMBL/GenBank/DDBJ databases">
        <authorList>
            <consortium name="Pathogen Informatics"/>
            <person name="Doyle S."/>
        </authorList>
    </citation>
    <scope>NUCLEOTIDE SEQUENCE [LARGE SCALE GENOMIC DNA]</scope>
    <source>
        <strain evidence="2 4">NCTC12438</strain>
    </source>
</reference>
<dbReference type="Proteomes" id="UP000054854">
    <property type="component" value="Unassembled WGS sequence"/>
</dbReference>
<dbReference type="AlphaFoldDB" id="A0A378IJB2"/>
<dbReference type="EMBL" id="LNXX01000001">
    <property type="protein sequence ID" value="KTC93917.1"/>
    <property type="molecule type" value="Genomic_DNA"/>
</dbReference>
<dbReference type="Proteomes" id="UP000255316">
    <property type="component" value="Unassembled WGS sequence"/>
</dbReference>
<gene>
    <name evidence="1" type="ORF">Lcin_0005</name>
    <name evidence="2" type="ORF">NCTC12438_01734</name>
</gene>
<dbReference type="RefSeq" id="WP_058463264.1">
    <property type="nucleotide sequence ID" value="NZ_CAAAHQ010000014.1"/>
</dbReference>
<reference evidence="1 3" key="1">
    <citation type="submission" date="2015-11" db="EMBL/GenBank/DDBJ databases">
        <title>Genomic analysis of 38 Legionella species identifies large and diverse effector repertoires.</title>
        <authorList>
            <person name="Burstein D."/>
            <person name="Amaro F."/>
            <person name="Zusman T."/>
            <person name="Lifshitz Z."/>
            <person name="Cohen O."/>
            <person name="Gilbert J.A."/>
            <person name="Pupko T."/>
            <person name="Shuman H.A."/>
            <person name="Segal G."/>
        </authorList>
    </citation>
    <scope>NUCLEOTIDE SEQUENCE [LARGE SCALE GENOMIC DNA]</scope>
    <source>
        <strain evidence="1 3">CDC#72-OH-14</strain>
    </source>
</reference>